<keyword evidence="3" id="KW-1185">Reference proteome</keyword>
<gene>
    <name evidence="2" type="ORF">NX794_19310</name>
</gene>
<dbReference type="Pfam" id="PF00550">
    <property type="entry name" value="PP-binding"/>
    <property type="match status" value="1"/>
</dbReference>
<dbReference type="SUPFAM" id="SSF47336">
    <property type="entry name" value="ACP-like"/>
    <property type="match status" value="1"/>
</dbReference>
<name>A0ABT2B5I5_9ACTN</name>
<evidence type="ECO:0000313" key="2">
    <source>
        <dbReference type="EMBL" id="MCS0603345.1"/>
    </source>
</evidence>
<protein>
    <submittedName>
        <fullName evidence="2">Phosphopantetheine-binding protein</fullName>
    </submittedName>
</protein>
<comment type="caution">
    <text evidence="2">The sequence shown here is derived from an EMBL/GenBank/DDBJ whole genome shotgun (WGS) entry which is preliminary data.</text>
</comment>
<dbReference type="Proteomes" id="UP001205612">
    <property type="component" value="Unassembled WGS sequence"/>
</dbReference>
<proteinExistence type="predicted"/>
<sequence length="88" mass="9592">MTDVSRPQPFTLDRLRDDLAGLLYVQAEEVAVDENVFDQGLDSVRMMTLVEGWRADGAEVGFAELAERPTLTDWATLLDPAGAPRAGA</sequence>
<feature type="domain" description="Carrier" evidence="1">
    <location>
        <begin position="6"/>
        <end position="82"/>
    </location>
</feature>
<accession>A0ABT2B5I5</accession>
<dbReference type="InterPro" id="IPR009081">
    <property type="entry name" value="PP-bd_ACP"/>
</dbReference>
<dbReference type="EMBL" id="JANUGP010000014">
    <property type="protein sequence ID" value="MCS0603345.1"/>
    <property type="molecule type" value="Genomic_DNA"/>
</dbReference>
<dbReference type="Gene3D" id="1.10.1200.10">
    <property type="entry name" value="ACP-like"/>
    <property type="match status" value="1"/>
</dbReference>
<dbReference type="RefSeq" id="WP_258779827.1">
    <property type="nucleotide sequence ID" value="NZ_JANUGP010000014.1"/>
</dbReference>
<reference evidence="2 3" key="1">
    <citation type="submission" date="2022-08" db="EMBL/GenBank/DDBJ databases">
        <authorList>
            <person name="Somphong A."/>
            <person name="Phongsopitanun W."/>
        </authorList>
    </citation>
    <scope>NUCLEOTIDE SEQUENCE [LARGE SCALE GENOMIC DNA]</scope>
    <source>
        <strain evidence="2 3">LP11</strain>
    </source>
</reference>
<evidence type="ECO:0000259" key="1">
    <source>
        <dbReference type="PROSITE" id="PS50075"/>
    </source>
</evidence>
<dbReference type="InterPro" id="IPR036736">
    <property type="entry name" value="ACP-like_sf"/>
</dbReference>
<dbReference type="PROSITE" id="PS50075">
    <property type="entry name" value="CARRIER"/>
    <property type="match status" value="1"/>
</dbReference>
<organism evidence="2 3">
    <name type="scientific">Streptomyces pyxinicus</name>
    <dbReference type="NCBI Taxonomy" id="2970331"/>
    <lineage>
        <taxon>Bacteria</taxon>
        <taxon>Bacillati</taxon>
        <taxon>Actinomycetota</taxon>
        <taxon>Actinomycetes</taxon>
        <taxon>Kitasatosporales</taxon>
        <taxon>Streptomycetaceae</taxon>
        <taxon>Streptomyces</taxon>
    </lineage>
</organism>
<evidence type="ECO:0000313" key="3">
    <source>
        <dbReference type="Proteomes" id="UP001205612"/>
    </source>
</evidence>